<dbReference type="PANTHER" id="PTHR11685">
    <property type="entry name" value="RBR FAMILY RING FINGER AND IBR DOMAIN-CONTAINING"/>
    <property type="match status" value="1"/>
</dbReference>
<dbReference type="EC" id="2.3.2.31" evidence="5 19"/>
<evidence type="ECO:0000259" key="22">
    <source>
        <dbReference type="PROSITE" id="PS51873"/>
    </source>
</evidence>
<evidence type="ECO:0000256" key="4">
    <source>
        <dbReference type="ARBA" id="ARBA00004906"/>
    </source>
</evidence>
<keyword evidence="7" id="KW-0597">Phosphoprotein</keyword>
<dbReference type="GO" id="GO:0006950">
    <property type="term" value="P:response to stress"/>
    <property type="evidence" value="ECO:0007669"/>
    <property type="project" value="UniProtKB-ARBA"/>
</dbReference>
<keyword evidence="6" id="KW-0963">Cytoplasm</keyword>
<keyword evidence="9 19" id="KW-0479">Metal-binding</keyword>
<keyword evidence="16 19" id="KW-0496">Mitochondrion</keyword>
<dbReference type="InterPro" id="IPR047535">
    <property type="entry name" value="RING-HC_RBR_parkin"/>
</dbReference>
<dbReference type="FunFam" id="2.20.25.20:FF:000008">
    <property type="entry name" value="E3 ubiquitin-protein ligase parkin"/>
    <property type="match status" value="1"/>
</dbReference>
<dbReference type="InterPro" id="IPR000626">
    <property type="entry name" value="Ubiquitin-like_dom"/>
</dbReference>
<dbReference type="Pfam" id="PF00240">
    <property type="entry name" value="ubiquitin"/>
    <property type="match status" value="1"/>
</dbReference>
<evidence type="ECO:0000256" key="9">
    <source>
        <dbReference type="ARBA" id="ARBA00022723"/>
    </source>
</evidence>
<dbReference type="SUPFAM" id="SSF57850">
    <property type="entry name" value="RING/U-box"/>
    <property type="match status" value="2"/>
</dbReference>
<evidence type="ECO:0000313" key="24">
    <source>
        <dbReference type="Proteomes" id="UP001153620"/>
    </source>
</evidence>
<name>A0A9N9RUV3_9DIPT</name>
<keyword evidence="13 19" id="KW-0862">Zinc</keyword>
<dbReference type="CDD" id="cd21382">
    <property type="entry name" value="RING0_parkin"/>
    <property type="match status" value="1"/>
</dbReference>
<evidence type="ECO:0000256" key="16">
    <source>
        <dbReference type="ARBA" id="ARBA00023128"/>
    </source>
</evidence>
<dbReference type="GO" id="GO:0016567">
    <property type="term" value="P:protein ubiquitination"/>
    <property type="evidence" value="ECO:0007669"/>
    <property type="project" value="UniProtKB-UniRule"/>
</dbReference>
<dbReference type="OrthoDB" id="1431934at2759"/>
<keyword evidence="14 19" id="KW-0832">Ubl conjugation</keyword>
<evidence type="ECO:0000256" key="7">
    <source>
        <dbReference type="ARBA" id="ARBA00022553"/>
    </source>
</evidence>
<evidence type="ECO:0000256" key="2">
    <source>
        <dbReference type="ARBA" id="ARBA00004173"/>
    </source>
</evidence>
<evidence type="ECO:0000256" key="20">
    <source>
        <dbReference type="PIRSR" id="PIRSR037880-1"/>
    </source>
</evidence>
<evidence type="ECO:0000256" key="5">
    <source>
        <dbReference type="ARBA" id="ARBA00012251"/>
    </source>
</evidence>
<comment type="subunit">
    <text evidence="19">Forms an E3 ubiquitin ligase complex.</text>
</comment>
<keyword evidence="12 19" id="KW-0833">Ubl conjugation pathway</keyword>
<reference evidence="23" key="1">
    <citation type="submission" date="2022-01" db="EMBL/GenBank/DDBJ databases">
        <authorList>
            <person name="King R."/>
        </authorList>
    </citation>
    <scope>NUCLEOTIDE SEQUENCE</scope>
</reference>
<dbReference type="CDD" id="cd16627">
    <property type="entry name" value="RING-HC_RBR_parkin"/>
    <property type="match status" value="1"/>
</dbReference>
<dbReference type="Gene3D" id="3.10.20.90">
    <property type="entry name" value="Phosphatidylinositol 3-kinase Catalytic Subunit, Chain A, domain 1"/>
    <property type="match status" value="1"/>
</dbReference>
<dbReference type="PIRSF" id="PIRSF037880">
    <property type="entry name" value="Parkin"/>
    <property type="match status" value="1"/>
</dbReference>
<dbReference type="InterPro" id="IPR031127">
    <property type="entry name" value="E3_UB_ligase_RBR"/>
</dbReference>
<dbReference type="SMART" id="SM00213">
    <property type="entry name" value="UBQ"/>
    <property type="match status" value="1"/>
</dbReference>
<accession>A0A9N9RUV3</accession>
<evidence type="ECO:0000259" key="21">
    <source>
        <dbReference type="PROSITE" id="PS50053"/>
    </source>
</evidence>
<comment type="function">
    <text evidence="19">Functions within a multiprotein E3 ubiquitin ligase complex, catalyzing the covalent attachment of ubiquitin moieties onto substrate proteins.</text>
</comment>
<dbReference type="Proteomes" id="UP001153620">
    <property type="component" value="Chromosome 2"/>
</dbReference>
<evidence type="ECO:0000256" key="1">
    <source>
        <dbReference type="ARBA" id="ARBA00001798"/>
    </source>
</evidence>
<organism evidence="23 24">
    <name type="scientific">Chironomus riparius</name>
    <dbReference type="NCBI Taxonomy" id="315576"/>
    <lineage>
        <taxon>Eukaryota</taxon>
        <taxon>Metazoa</taxon>
        <taxon>Ecdysozoa</taxon>
        <taxon>Arthropoda</taxon>
        <taxon>Hexapoda</taxon>
        <taxon>Insecta</taxon>
        <taxon>Pterygota</taxon>
        <taxon>Neoptera</taxon>
        <taxon>Endopterygota</taxon>
        <taxon>Diptera</taxon>
        <taxon>Nematocera</taxon>
        <taxon>Chironomoidea</taxon>
        <taxon>Chironomidae</taxon>
        <taxon>Chironominae</taxon>
        <taxon>Chironomus</taxon>
    </lineage>
</organism>
<dbReference type="EMBL" id="OU895878">
    <property type="protein sequence ID" value="CAG9802913.1"/>
    <property type="molecule type" value="Genomic_DNA"/>
</dbReference>
<proteinExistence type="inferred from homology"/>
<dbReference type="GO" id="GO:0061630">
    <property type="term" value="F:ubiquitin protein ligase activity"/>
    <property type="evidence" value="ECO:0007669"/>
    <property type="project" value="UniProtKB-EC"/>
</dbReference>
<comment type="subcellular location">
    <subcellularLocation>
        <location evidence="3">Cytoplasm</location>
        <location evidence="3">Cytosol</location>
    </subcellularLocation>
    <subcellularLocation>
        <location evidence="2 19">Mitochondrion</location>
    </subcellularLocation>
</comment>
<dbReference type="GO" id="GO:0005829">
    <property type="term" value="C:cytosol"/>
    <property type="evidence" value="ECO:0007669"/>
    <property type="project" value="UniProtKB-SubCell"/>
</dbReference>
<dbReference type="SMART" id="SM00647">
    <property type="entry name" value="IBR"/>
    <property type="match status" value="2"/>
</dbReference>
<dbReference type="PROSITE" id="PS51873">
    <property type="entry name" value="TRIAD"/>
    <property type="match status" value="1"/>
</dbReference>
<evidence type="ECO:0000256" key="3">
    <source>
        <dbReference type="ARBA" id="ARBA00004514"/>
    </source>
</evidence>
<keyword evidence="10" id="KW-0677">Repeat</keyword>
<keyword evidence="15 19" id="KW-0072">Autophagy</keyword>
<evidence type="ECO:0000256" key="10">
    <source>
        <dbReference type="ARBA" id="ARBA00022737"/>
    </source>
</evidence>
<dbReference type="Gene3D" id="2.20.25.20">
    <property type="match status" value="1"/>
</dbReference>
<dbReference type="Pfam" id="PF17976">
    <property type="entry name" value="zf-RING_12"/>
    <property type="match status" value="1"/>
</dbReference>
<dbReference type="PRINTS" id="PR01475">
    <property type="entry name" value="PARKIN"/>
</dbReference>
<comment type="pathway">
    <text evidence="4 19">Protein modification; protein ubiquitination.</text>
</comment>
<evidence type="ECO:0000256" key="12">
    <source>
        <dbReference type="ARBA" id="ARBA00022786"/>
    </source>
</evidence>
<dbReference type="AlphaFoldDB" id="A0A9N9RUV3"/>
<evidence type="ECO:0000256" key="11">
    <source>
        <dbReference type="ARBA" id="ARBA00022771"/>
    </source>
</evidence>
<protein>
    <recommendedName>
        <fullName evidence="18 19">E3 ubiquitin-protein ligase parkin</fullName>
        <ecNumber evidence="5 19">2.3.2.31</ecNumber>
    </recommendedName>
</protein>
<dbReference type="GO" id="GO:0000423">
    <property type="term" value="P:mitophagy"/>
    <property type="evidence" value="ECO:0007669"/>
    <property type="project" value="UniProtKB-ARBA"/>
</dbReference>
<dbReference type="GO" id="GO:0005739">
    <property type="term" value="C:mitochondrion"/>
    <property type="evidence" value="ECO:0007669"/>
    <property type="project" value="UniProtKB-SubCell"/>
</dbReference>
<keyword evidence="24" id="KW-1185">Reference proteome</keyword>
<reference evidence="23" key="2">
    <citation type="submission" date="2022-10" db="EMBL/GenBank/DDBJ databases">
        <authorList>
            <consortium name="ENA_rothamsted_submissions"/>
            <consortium name="culmorum"/>
            <person name="King R."/>
        </authorList>
    </citation>
    <scope>NUCLEOTIDE SEQUENCE</scope>
</reference>
<comment type="catalytic activity">
    <reaction evidence="1 19">
        <text>[E2 ubiquitin-conjugating enzyme]-S-ubiquitinyl-L-cysteine + [acceptor protein]-L-lysine = [E2 ubiquitin-conjugating enzyme]-L-cysteine + [acceptor protein]-N(6)-ubiquitinyl-L-lysine.</text>
        <dbReference type="EC" id="2.3.2.31"/>
    </reaction>
</comment>
<dbReference type="Pfam" id="PF22605">
    <property type="entry name" value="IBR_2"/>
    <property type="match status" value="1"/>
</dbReference>
<dbReference type="Pfam" id="PF17978">
    <property type="entry name" value="zf-RING_14"/>
    <property type="match status" value="1"/>
</dbReference>
<dbReference type="InterPro" id="IPR002867">
    <property type="entry name" value="IBR_dom"/>
</dbReference>
<dbReference type="GO" id="GO:0000151">
    <property type="term" value="C:ubiquitin ligase complex"/>
    <property type="evidence" value="ECO:0007669"/>
    <property type="project" value="UniProtKB-UniRule"/>
</dbReference>
<dbReference type="SUPFAM" id="SSF54236">
    <property type="entry name" value="Ubiquitin-like"/>
    <property type="match status" value="1"/>
</dbReference>
<dbReference type="Gene3D" id="1.20.120.1750">
    <property type="match status" value="1"/>
</dbReference>
<dbReference type="InterPro" id="IPR029071">
    <property type="entry name" value="Ubiquitin-like_domsf"/>
</dbReference>
<comment type="similarity">
    <text evidence="17 19">Belongs to the RBR family. Parkin subfamily.</text>
</comment>
<keyword evidence="11" id="KW-0863">Zinc-finger</keyword>
<evidence type="ECO:0000256" key="15">
    <source>
        <dbReference type="ARBA" id="ARBA00023006"/>
    </source>
</evidence>
<evidence type="ECO:0000256" key="14">
    <source>
        <dbReference type="ARBA" id="ARBA00022843"/>
    </source>
</evidence>
<dbReference type="CDD" id="cd20340">
    <property type="entry name" value="BRcat_RBR_parkin"/>
    <property type="match status" value="1"/>
</dbReference>
<feature type="active site" evidence="20">
    <location>
        <position position="449"/>
    </location>
</feature>
<dbReference type="InterPro" id="IPR044066">
    <property type="entry name" value="TRIAD_supradom"/>
</dbReference>
<evidence type="ECO:0000256" key="18">
    <source>
        <dbReference type="ARBA" id="ARBA00029536"/>
    </source>
</evidence>
<dbReference type="GO" id="GO:0008270">
    <property type="term" value="F:zinc ion binding"/>
    <property type="evidence" value="ECO:0007669"/>
    <property type="project" value="UniProtKB-KW"/>
</dbReference>
<dbReference type="GO" id="GO:0022603">
    <property type="term" value="P:regulation of anatomical structure morphogenesis"/>
    <property type="evidence" value="ECO:0007669"/>
    <property type="project" value="UniProtKB-ARBA"/>
</dbReference>
<dbReference type="InterPro" id="IPR041565">
    <property type="entry name" value="Parkin_Znf-RING"/>
</dbReference>
<dbReference type="FunFam" id="1.20.120.1750:FF:000009">
    <property type="entry name" value="E3 ubiquitin-protein ligase parkin"/>
    <property type="match status" value="1"/>
</dbReference>
<evidence type="ECO:0000256" key="13">
    <source>
        <dbReference type="ARBA" id="ARBA00022833"/>
    </source>
</evidence>
<feature type="domain" description="Ubiquitin-like" evidence="21">
    <location>
        <begin position="30"/>
        <end position="105"/>
    </location>
</feature>
<sequence length="482" mass="54086">MSFIINFIRAVLDAMLELFSFGRKGISNKLPIFVKTNTGKQISLNLDPEWNISNVKRLVAPSLGISPDEVKIIFAGKELEDCTRISECDLGTQSVLHAVKSRSRSEIETKSKKCLETLFDDENVGDVPSKPLSSTLVDLQLKGEERRDSESNIKAKAHFFVHCPECKKLCRGKLRVRCNICKGGCFTVHRDPECWDDVLVPKKIQGHCESKEIACMSDEENGLPFAEFYFKCAEHGSGGEKDYAAPLTLIKMNLKKVPCLACGDISDPVLVFPCVAGHTSCLDCFKLYCISRLQERQFISHREFGYTLACPVNCENSFIQEIHHFKLLEKDYYDRYQQFGAEEFVLQSGGVLCPQPNCGMGILVDENCNRVHCQNGCNFVFCKICKQGYHIGDCLPESAISNNMSVSEFSVNPSRVAGARWDEASKIAIQVTTKPCPKCRTATERAGGCMHMACTRAGCNFEWCWICQTEWTRDCMAAHWFG</sequence>
<dbReference type="PROSITE" id="PS50053">
    <property type="entry name" value="UBIQUITIN_2"/>
    <property type="match status" value="1"/>
</dbReference>
<dbReference type="InterPro" id="IPR054694">
    <property type="entry name" value="Parkin-like_IBR"/>
</dbReference>
<evidence type="ECO:0000256" key="19">
    <source>
        <dbReference type="PIRNR" id="PIRNR037880"/>
    </source>
</evidence>
<dbReference type="InterPro" id="IPR003977">
    <property type="entry name" value="Parkin"/>
</dbReference>
<evidence type="ECO:0000256" key="17">
    <source>
        <dbReference type="ARBA" id="ARBA00029442"/>
    </source>
</evidence>
<dbReference type="CDD" id="cd20357">
    <property type="entry name" value="Rcat_RBR_parkin"/>
    <property type="match status" value="1"/>
</dbReference>
<evidence type="ECO:0000256" key="8">
    <source>
        <dbReference type="ARBA" id="ARBA00022679"/>
    </source>
</evidence>
<feature type="domain" description="RING-type" evidence="22">
    <location>
        <begin position="255"/>
        <end position="482"/>
    </location>
</feature>
<dbReference type="GO" id="GO:1902532">
    <property type="term" value="P:negative regulation of intracellular signal transduction"/>
    <property type="evidence" value="ECO:0007669"/>
    <property type="project" value="UniProtKB-ARBA"/>
</dbReference>
<dbReference type="InterPro" id="IPR041170">
    <property type="entry name" value="Znf-RING_14"/>
</dbReference>
<gene>
    <name evidence="23" type="ORF">CHIRRI_LOCUS5818</name>
</gene>
<evidence type="ECO:0000256" key="6">
    <source>
        <dbReference type="ARBA" id="ARBA00022490"/>
    </source>
</evidence>
<evidence type="ECO:0000313" key="23">
    <source>
        <dbReference type="EMBL" id="CAG9802913.1"/>
    </source>
</evidence>
<keyword evidence="8" id="KW-0808">Transferase</keyword>
<dbReference type="InterPro" id="IPR047536">
    <property type="entry name" value="Rcat_RBR_parkin"/>
</dbReference>
<dbReference type="GO" id="GO:0009896">
    <property type="term" value="P:positive regulation of catabolic process"/>
    <property type="evidence" value="ECO:0007669"/>
    <property type="project" value="UniProtKB-ARBA"/>
</dbReference>
<dbReference type="InterPro" id="IPR047534">
    <property type="entry name" value="BRcat_RBR_parkin"/>
</dbReference>